<gene>
    <name evidence="2" type="ORF">Aiant_12480</name>
</gene>
<feature type="coiled-coil region" evidence="1">
    <location>
        <begin position="155"/>
        <end position="182"/>
    </location>
</feature>
<accession>A0ABN6C573</accession>
<evidence type="ECO:0000313" key="3">
    <source>
        <dbReference type="Proteomes" id="UP000676967"/>
    </source>
</evidence>
<sequence length="347" mass="37302">MAFPQSLEIAIDHLITTLVHKMMYEETGDDDREEFSEVTGVPYVSDVTILNFAREKSKELWGPYLELPAPSSLDGAIEALAGAHNRLTNTGVTAIEDAESFSLGALVPEFMNDFRINQAGWRGETIDAVRSGYLDRWGGMLFLQANTVGLLLLVLRAYQEQLTQAQNDVVNLVNRAAEAIAAYQPSSLCGSTDKKNVTFNIAIGVLSVLSAGAGLATGTGMTFTAIAAAFGAAGLGVAKDKYEPDAPRDHDIQGDNVAELWQSIVDATEKLRLQFSASERELHDIIARFHDSIVNESISIGTSGRGALQKLPALEVLRAKPLGVGVTKVQRPLIGSDNPDPAHSPAR</sequence>
<dbReference type="Proteomes" id="UP000676967">
    <property type="component" value="Chromosome"/>
</dbReference>
<organism evidence="2 3">
    <name type="scientific">Actinoplanes ianthinogenes</name>
    <dbReference type="NCBI Taxonomy" id="122358"/>
    <lineage>
        <taxon>Bacteria</taxon>
        <taxon>Bacillati</taxon>
        <taxon>Actinomycetota</taxon>
        <taxon>Actinomycetes</taxon>
        <taxon>Micromonosporales</taxon>
        <taxon>Micromonosporaceae</taxon>
        <taxon>Actinoplanes</taxon>
    </lineage>
</organism>
<dbReference type="RefSeq" id="WP_189335191.1">
    <property type="nucleotide sequence ID" value="NZ_AP023356.1"/>
</dbReference>
<keyword evidence="1" id="KW-0175">Coiled coil</keyword>
<protein>
    <submittedName>
        <fullName evidence="2">Uncharacterized protein</fullName>
    </submittedName>
</protein>
<evidence type="ECO:0000256" key="1">
    <source>
        <dbReference type="SAM" id="Coils"/>
    </source>
</evidence>
<keyword evidence="3" id="KW-1185">Reference proteome</keyword>
<reference evidence="2 3" key="1">
    <citation type="submission" date="2020-08" db="EMBL/GenBank/DDBJ databases">
        <title>Whole genome shotgun sequence of Actinoplanes ianthinogenes NBRC 13996.</title>
        <authorList>
            <person name="Komaki H."/>
            <person name="Tamura T."/>
        </authorList>
    </citation>
    <scope>NUCLEOTIDE SEQUENCE [LARGE SCALE GENOMIC DNA]</scope>
    <source>
        <strain evidence="2 3">NBRC 13996</strain>
    </source>
</reference>
<evidence type="ECO:0000313" key="2">
    <source>
        <dbReference type="EMBL" id="BCJ40591.1"/>
    </source>
</evidence>
<dbReference type="EMBL" id="AP023356">
    <property type="protein sequence ID" value="BCJ40591.1"/>
    <property type="molecule type" value="Genomic_DNA"/>
</dbReference>
<proteinExistence type="predicted"/>
<name>A0ABN6C573_9ACTN</name>